<dbReference type="Proteomes" id="UP000002488">
    <property type="component" value="Unassembled WGS sequence"/>
</dbReference>
<dbReference type="EMBL" id="ACGJ01002895">
    <property type="protein sequence ID" value="EES99204.1"/>
    <property type="molecule type" value="Genomic_DNA"/>
</dbReference>
<reference evidence="4 5" key="1">
    <citation type="journal article" date="2009" name="PLoS Pathog.">
        <title>Draft genome sequencing of giardia intestinalis assemblage B isolate GS: is human giardiasis caused by two different species?</title>
        <authorList>
            <person name="Franzen O."/>
            <person name="Jerlstrom-Hultqvist J."/>
            <person name="Castro E."/>
            <person name="Sherwood E."/>
            <person name="Ankarklev J."/>
            <person name="Reiner D.S."/>
            <person name="Palm D."/>
            <person name="Andersson J.O."/>
            <person name="Andersson B."/>
            <person name="Svard S.G."/>
        </authorList>
    </citation>
    <scope>NUCLEOTIDE SEQUENCE [LARGE SCALE GENOMIC DNA]</scope>
    <source>
        <strain evidence="5">ATCC 50581 / GS clone H7</strain>
    </source>
</reference>
<feature type="compositionally biased region" description="Gly residues" evidence="2">
    <location>
        <begin position="1"/>
        <end position="17"/>
    </location>
</feature>
<feature type="compositionally biased region" description="Polar residues" evidence="2">
    <location>
        <begin position="20"/>
        <end position="30"/>
    </location>
</feature>
<name>C6LXS1_GIAIB</name>
<evidence type="ECO:0000256" key="1">
    <source>
        <dbReference type="SAM" id="Coils"/>
    </source>
</evidence>
<evidence type="ECO:0000259" key="3">
    <source>
        <dbReference type="PROSITE" id="PS50195"/>
    </source>
</evidence>
<dbReference type="OrthoDB" id="10262792at2759"/>
<feature type="compositionally biased region" description="Basic residues" evidence="2">
    <location>
        <begin position="746"/>
        <end position="755"/>
    </location>
</feature>
<feature type="domain" description="PX" evidence="3">
    <location>
        <begin position="959"/>
        <end position="1071"/>
    </location>
</feature>
<dbReference type="InterPro" id="IPR036871">
    <property type="entry name" value="PX_dom_sf"/>
</dbReference>
<dbReference type="Gene3D" id="3.30.1520.10">
    <property type="entry name" value="Phox-like domain"/>
    <property type="match status" value="1"/>
</dbReference>
<dbReference type="SUPFAM" id="SSF64268">
    <property type="entry name" value="PX domain"/>
    <property type="match status" value="1"/>
</dbReference>
<comment type="caution">
    <text evidence="4">The sequence shown here is derived from an EMBL/GenBank/DDBJ whole genome shotgun (WGS) entry which is preliminary data.</text>
</comment>
<proteinExistence type="predicted"/>
<dbReference type="PROSITE" id="PS50195">
    <property type="entry name" value="PX"/>
    <property type="match status" value="1"/>
</dbReference>
<organism evidence="4 5">
    <name type="scientific">Giardia intestinalis (strain ATCC 50581 / GS clone H7)</name>
    <name type="common">Giardia lamblia</name>
    <dbReference type="NCBI Taxonomy" id="598745"/>
    <lineage>
        <taxon>Eukaryota</taxon>
        <taxon>Metamonada</taxon>
        <taxon>Diplomonadida</taxon>
        <taxon>Hexamitidae</taxon>
        <taxon>Giardiinae</taxon>
        <taxon>Giardia</taxon>
    </lineage>
</organism>
<feature type="region of interest" description="Disordered" evidence="2">
    <location>
        <begin position="1"/>
        <end position="31"/>
    </location>
</feature>
<dbReference type="Pfam" id="PF00787">
    <property type="entry name" value="PX"/>
    <property type="match status" value="1"/>
</dbReference>
<feature type="coiled-coil region" evidence="1">
    <location>
        <begin position="544"/>
        <end position="585"/>
    </location>
</feature>
<dbReference type="GO" id="GO:0035091">
    <property type="term" value="F:phosphatidylinositol binding"/>
    <property type="evidence" value="ECO:0007669"/>
    <property type="project" value="InterPro"/>
</dbReference>
<accession>C6LXS1</accession>
<feature type="compositionally biased region" description="Basic and acidic residues" evidence="2">
    <location>
        <begin position="517"/>
        <end position="535"/>
    </location>
</feature>
<evidence type="ECO:0000313" key="5">
    <source>
        <dbReference type="Proteomes" id="UP000002488"/>
    </source>
</evidence>
<evidence type="ECO:0000256" key="2">
    <source>
        <dbReference type="SAM" id="MobiDB-lite"/>
    </source>
</evidence>
<feature type="region of interest" description="Disordered" evidence="2">
    <location>
        <begin position="630"/>
        <end position="791"/>
    </location>
</feature>
<dbReference type="AlphaFoldDB" id="C6LXS1"/>
<dbReference type="VEuPathDB" id="GiardiaDB:GL50581_3587"/>
<evidence type="ECO:0000313" key="4">
    <source>
        <dbReference type="EMBL" id="EES99204.1"/>
    </source>
</evidence>
<feature type="region of interest" description="Disordered" evidence="2">
    <location>
        <begin position="67"/>
        <end position="128"/>
    </location>
</feature>
<feature type="compositionally biased region" description="Low complexity" evidence="2">
    <location>
        <begin position="82"/>
        <end position="91"/>
    </location>
</feature>
<protein>
    <recommendedName>
        <fullName evidence="3">PX domain-containing protein</fullName>
    </recommendedName>
</protein>
<feature type="compositionally biased region" description="Basic and acidic residues" evidence="2">
    <location>
        <begin position="779"/>
        <end position="791"/>
    </location>
</feature>
<feature type="compositionally biased region" description="Basic and acidic residues" evidence="2">
    <location>
        <begin position="704"/>
        <end position="727"/>
    </location>
</feature>
<feature type="region of interest" description="Disordered" evidence="2">
    <location>
        <begin position="517"/>
        <end position="537"/>
    </location>
</feature>
<feature type="compositionally biased region" description="Basic and acidic residues" evidence="2">
    <location>
        <begin position="632"/>
        <end position="651"/>
    </location>
</feature>
<gene>
    <name evidence="4" type="ORF">GL50581_3587</name>
</gene>
<feature type="compositionally biased region" description="Basic and acidic residues" evidence="2">
    <location>
        <begin position="658"/>
        <end position="695"/>
    </location>
</feature>
<feature type="compositionally biased region" description="Polar residues" evidence="2">
    <location>
        <begin position="761"/>
        <end position="772"/>
    </location>
</feature>
<dbReference type="InterPro" id="IPR001683">
    <property type="entry name" value="PX_dom"/>
</dbReference>
<dbReference type="OMA" id="YSMHSIT"/>
<sequence length="1071" mass="119745">MDSDQGQGGYEGYGWGDYGTSQDDTATDRQSPYAMAEDTGYYGAPYAADGDSNPYAYAYGFPESNAYNEPQGVYGDVPSLGNEPPTNEEPPGYQLADTCESEVSRLEDPEDDVQPQEVGELTNDPNPSESLQNEMFGFGDNLADGASEAAATTEPDNAFGFFGFDDAPSTSAAISEANAADLAAFSDATPVITFSDYTISSAPISVSRLATPSDSVFADVDAPVALSLEPETASSAHAEDSAALLEHLRRVRKMLVIDQILRLRAAVGADRVFRDIQPQQLASVESREEISVAVPQDESLQQLLSEEPQSSQEVVPLHSFSNIGECASDEATPKLQADPDTERSIREAEAIIEEALMHTPEVKDLESLPDMATAPLSDAPETLEDIIATEQHPECLSNKVESDSFERIQDSELIDELKSEMSQWGQQPLEEHSHADSICRQATPNDSMPNEIISTDLYDQEDQEDQDQAAYFDALVVDRIATPDTLDDILGPPESLDACQEDLHVERQETFEEHVYKSEDKDTLQVTEGEQRASGDEELDDFDIEMARREAEMLEQARREEEEMLRQAEEDLYRQEEEQQEVVEEVDHVVQEELSIIARLDSPAISAASLSDGLCVDRLDSPAAEVYSVTEHVSKPCDKHKAEHPKHGLTKEKHHAVKQKEEKQKEEKTEKHEKQKPERAEKADKAPKHEVDKAKTSTIKKKPKPVEQAKEAVVEKPREVAKEETPTKPHSAAKSATETSHIDKKPAKKQQKSKKAPVEQELSTTVSSVAESSQDEDIISAKKARDEARLQEKLRKQQEQLQALEEQKRHQEEEELQRILAEEKLRMDKEIERATRKADREYQKLEMEKKRFAISSQIESRSATASGIETSGSLLSDKELMRELRLRERRDKELQALRHNIEASTEKESDSADYDPSLQTLSAVRRHSYGATSSLVGRTKHKDGGRHVSSFVDTSSYSNFYVKVLSHRTVIISGTRPFISYYIEFGMDGRKLRISCRFSEVKELHAAISAAYPATTLPNLPPDRPYALGGWKPEFIKERTKLLEAYLYSMHSITFVRTSNIYRQFLKAARC</sequence>
<keyword evidence="1" id="KW-0175">Coiled coil</keyword>
<dbReference type="CDD" id="cd06093">
    <property type="entry name" value="PX_domain"/>
    <property type="match status" value="1"/>
</dbReference>